<dbReference type="EMBL" id="CP000673">
    <property type="protein sequence ID" value="EDK34443.1"/>
    <property type="molecule type" value="Genomic_DNA"/>
</dbReference>
<gene>
    <name evidence="2" type="ordered locus">CKL_2431</name>
</gene>
<organism evidence="2 3">
    <name type="scientific">Clostridium kluyveri (strain ATCC 8527 / DSM 555 / NBRC 12016 / NCIMB 10680 / K1)</name>
    <dbReference type="NCBI Taxonomy" id="431943"/>
    <lineage>
        <taxon>Bacteria</taxon>
        <taxon>Bacillati</taxon>
        <taxon>Bacillota</taxon>
        <taxon>Clostridia</taxon>
        <taxon>Eubacteriales</taxon>
        <taxon>Clostridiaceae</taxon>
        <taxon>Clostridium</taxon>
    </lineage>
</organism>
<dbReference type="KEGG" id="ckl:CKL_2431"/>
<protein>
    <recommendedName>
        <fullName evidence="1">Putative amidase domain-containing protein</fullName>
    </recommendedName>
</protein>
<dbReference type="Gene3D" id="3.90.1720.10">
    <property type="entry name" value="endopeptidase domain like (from Nostoc punctiforme)"/>
    <property type="match status" value="1"/>
</dbReference>
<dbReference type="Pfam" id="PF12671">
    <property type="entry name" value="Amidase_6"/>
    <property type="match status" value="1"/>
</dbReference>
<dbReference type="PANTHER" id="PTHR40032:SF1">
    <property type="entry name" value="EXPORTED PROTEIN"/>
    <property type="match status" value="1"/>
</dbReference>
<feature type="domain" description="Putative amidase" evidence="1">
    <location>
        <begin position="9"/>
        <end position="156"/>
    </location>
</feature>
<dbReference type="Proteomes" id="UP000002411">
    <property type="component" value="Chromosome"/>
</dbReference>
<dbReference type="InterPro" id="IPR024301">
    <property type="entry name" value="Amidase_6"/>
</dbReference>
<dbReference type="HOGENOM" id="CLU_048731_2_0_9"/>
<sequence length="166" mass="18942">MNFRSNLPYSRIKAVNYALNYAKSPNPAYKYFPVQGDNGGDCTNFISQCLKAGGAPMVSSHKNQWWYSGPKWSVSWTVAGSLYWYLKINADEQLYGAKGTEVDSVSMLDVGDIIFYKNKRGRIQHSAIITSFDKDYPLISQHTPNHLNISYEKDWAIKMHFLKISL</sequence>
<dbReference type="RefSeq" id="WP_012102777.1">
    <property type="nucleotide sequence ID" value="NC_009706.1"/>
</dbReference>
<accession>A5MZZ7</accession>
<dbReference type="eggNOG" id="ENOG502Z7JI">
    <property type="taxonomic scope" value="Bacteria"/>
</dbReference>
<keyword evidence="3" id="KW-1185">Reference proteome</keyword>
<evidence type="ECO:0000313" key="3">
    <source>
        <dbReference type="Proteomes" id="UP000002411"/>
    </source>
</evidence>
<name>A5MZZ7_CLOK5</name>
<dbReference type="STRING" id="431943.CKL_2431"/>
<proteinExistence type="predicted"/>
<evidence type="ECO:0000313" key="2">
    <source>
        <dbReference type="EMBL" id="EDK34443.1"/>
    </source>
</evidence>
<dbReference type="PANTHER" id="PTHR40032">
    <property type="entry name" value="EXPORTED PROTEIN-RELATED"/>
    <property type="match status" value="1"/>
</dbReference>
<reference evidence="2 3" key="1">
    <citation type="journal article" date="2008" name="Proc. Natl. Acad. Sci. U.S.A.">
        <title>The genome of Clostridium kluyveri, a strict anaerobe with unique metabolic features.</title>
        <authorList>
            <person name="Seedorf H."/>
            <person name="Fricke W.F."/>
            <person name="Veith B."/>
            <person name="Brueggemann H."/>
            <person name="Liesegang H."/>
            <person name="Strittmatter A."/>
            <person name="Miethke M."/>
            <person name="Buckel W."/>
            <person name="Hinderberger J."/>
            <person name="Li F."/>
            <person name="Hagemeier C."/>
            <person name="Thauer R.K."/>
            <person name="Gottschalk G."/>
        </authorList>
    </citation>
    <scope>NUCLEOTIDE SEQUENCE [LARGE SCALE GENOMIC DNA]</scope>
    <source>
        <strain evidence="3">ATCC 8527 / DSM 555 / NCIMB 10680</strain>
    </source>
</reference>
<evidence type="ECO:0000259" key="1">
    <source>
        <dbReference type="Pfam" id="PF12671"/>
    </source>
</evidence>
<dbReference type="AlphaFoldDB" id="A5MZZ7"/>